<dbReference type="Proteomes" id="UP000013966">
    <property type="component" value="Chromosome 3"/>
</dbReference>
<sequence>MEIRHADPIGVPRSINGRNKKFLMDRCAIQRAKSHFVACPEAGFRPASRNPKVGR</sequence>
<reference evidence="1 2" key="2">
    <citation type="journal article" date="2018" name="Int. J. Syst. Evol. Microbiol.">
        <title>Burkholderia insecticola sp. nov., a gut symbiotic bacterium of the bean bug Riptortus pedestris.</title>
        <authorList>
            <person name="Takeshita K."/>
            <person name="Tamaki H."/>
            <person name="Ohbayashi T."/>
            <person name="Meng X.-Y."/>
            <person name="Sone T."/>
            <person name="Mitani Y."/>
            <person name="Peeters C."/>
            <person name="Kikuchi Y."/>
            <person name="Vandamme P."/>
        </authorList>
    </citation>
    <scope>NUCLEOTIDE SEQUENCE [LARGE SCALE GENOMIC DNA]</scope>
    <source>
        <strain evidence="1">RPE64</strain>
    </source>
</reference>
<proteinExistence type="predicted"/>
<name>R4WPF1_9BURK</name>
<evidence type="ECO:0000313" key="1">
    <source>
        <dbReference type="EMBL" id="BAN26558.1"/>
    </source>
</evidence>
<accession>R4WPF1</accession>
<dbReference type="STRING" id="758793.BRPE64_CCDS04750"/>
<organism evidence="1 2">
    <name type="scientific">Caballeronia insecticola</name>
    <dbReference type="NCBI Taxonomy" id="758793"/>
    <lineage>
        <taxon>Bacteria</taxon>
        <taxon>Pseudomonadati</taxon>
        <taxon>Pseudomonadota</taxon>
        <taxon>Betaproteobacteria</taxon>
        <taxon>Burkholderiales</taxon>
        <taxon>Burkholderiaceae</taxon>
        <taxon>Caballeronia</taxon>
    </lineage>
</organism>
<keyword evidence="2" id="KW-1185">Reference proteome</keyword>
<dbReference type="HOGENOM" id="CLU_3023150_0_0_4"/>
<reference evidence="1 2" key="1">
    <citation type="journal article" date="2013" name="Genome Announc.">
        <title>Complete Genome Sequence of Burkholderia sp. Strain RPE64, Bacterial Symbiont of the Bean Bug Riptortus pedestris.</title>
        <authorList>
            <person name="Shibata T.F."/>
            <person name="Maeda T."/>
            <person name="Nikoh N."/>
            <person name="Yamaguchi K."/>
            <person name="Oshima K."/>
            <person name="Hattori M."/>
            <person name="Nishiyama T."/>
            <person name="Hasebe M."/>
            <person name="Fukatsu T."/>
            <person name="Kikuchi Y."/>
            <person name="Shigenobu S."/>
        </authorList>
    </citation>
    <scope>NUCLEOTIDE SEQUENCE [LARGE SCALE GENOMIC DNA]</scope>
</reference>
<protein>
    <submittedName>
        <fullName evidence="1">Uncharacterized protein</fullName>
    </submittedName>
</protein>
<gene>
    <name evidence="1" type="ORF">BRPE64_CCDS04750</name>
</gene>
<dbReference type="KEGG" id="buo:BRPE64_CCDS04750"/>
<dbReference type="AlphaFoldDB" id="R4WPF1"/>
<evidence type="ECO:0000313" key="2">
    <source>
        <dbReference type="Proteomes" id="UP000013966"/>
    </source>
</evidence>
<dbReference type="EMBL" id="AP013060">
    <property type="protein sequence ID" value="BAN26558.1"/>
    <property type="molecule type" value="Genomic_DNA"/>
</dbReference>